<accession>A0A516EL38</accession>
<name>A0A516EL38_9MONO</name>
<evidence type="ECO:0000313" key="3">
    <source>
        <dbReference type="EMBL" id="QFQ60714.1"/>
    </source>
</evidence>
<proteinExistence type="predicted"/>
<evidence type="ECO:0000313" key="4">
    <source>
        <dbReference type="Proteomes" id="UP000680490"/>
    </source>
</evidence>
<feature type="region of interest" description="Disordered" evidence="1">
    <location>
        <begin position="1"/>
        <end position="32"/>
    </location>
</feature>
<dbReference type="EMBL" id="MK971153">
    <property type="protein sequence ID" value="QDO67011.1"/>
    <property type="molecule type" value="Genomic_RNA"/>
</dbReference>
<keyword evidence="3" id="KW-0543">Viral nucleoprotein</keyword>
<organism evidence="2 4">
    <name type="scientific">San Jacinto virus</name>
    <dbReference type="NCBI Taxonomy" id="2596788"/>
    <lineage>
        <taxon>Viruses</taxon>
        <taxon>Riboviria</taxon>
        <taxon>Orthornavirae</taxon>
        <taxon>Negarnaviricota</taxon>
        <taxon>Haploviricotina</taxon>
        <taxon>Monjiviricetes</taxon>
        <taxon>Mononegavirales</taxon>
        <taxon>Nyamiviridae</taxon>
        <taxon>Nyavirus</taxon>
        <taxon>Nyavirus sanjacintoense</taxon>
    </lineage>
</organism>
<dbReference type="GeneID" id="80536476"/>
<feature type="region of interest" description="Disordered" evidence="1">
    <location>
        <begin position="376"/>
        <end position="402"/>
    </location>
</feature>
<dbReference type="Gene3D" id="1.10.3050.10">
    <property type="entry name" value="borna disease virus nucleoprotein, domain 2"/>
    <property type="match status" value="1"/>
</dbReference>
<reference evidence="2" key="2">
    <citation type="submission" date="2019-05" db="EMBL/GenBank/DDBJ databases">
        <title>Characterization of Three Novel Viruses in the Families Nyamiviridae, Orthomyxoviridae and Bunyaviridae (Peribunyaviridae) Isolated from Birds during West Nile Virus Surveillance in Harris County, Texas.</title>
        <authorList>
            <person name="Tesh T.B."/>
            <person name="Guzman H."/>
            <person name="Nunes M.R.T."/>
            <person name="Contreras-Gutierrez M.A."/>
            <person name="Reyna M."/>
            <person name="Popov V.L."/>
            <person name="Travassos A.P.A."/>
            <person name="da Souza W.M."/>
            <person name="Patroca S."/>
            <person name="Widen S.G."/>
            <person name="Wood T.G."/>
            <person name="Vela J."/>
            <person name="Salvato V."/>
            <person name="Bueno R."/>
            <person name="Walker P.J."/>
            <person name="Vasilakis N."/>
        </authorList>
    </citation>
    <scope>NUCLEOTIDE SEQUENCE</scope>
    <source>
        <strain evidence="2">DO-200</strain>
    </source>
</reference>
<sequence>MSQRKRPIREPVQEPGESSSKRATEPLPAMTEQERLQGELETLRRIHLGRGSGVATGSIVRAALLANPVSAITQDLMASTNEADFYGVGLSCAVKFLPNLLACPDWVEVCNGVRQNPPAVIQKDGQNCRAEDSPRLVQMAAFIGMSTMCYIVKPRTAENRIYMVKRWGTLTATCKINSMIPTDVIDKCMVIASIDATRIANSTLRSNLVRTIITYPEEEKVSPTIKAMLEQIRMVYKGHGMTMVQEMYHLVTLRPARKILLEAKVAEEAHKFLNAYKDARANHANMFEYLGALGIVEDSLHLRKYPNLYTAAQALAASEKRLNEGMRYTQMPTDLDANKIRADTKKKIRVAEKISEETIIRLESIGIDARAAAQEINERAEKKRKQKRPRSPSESSESEMEN</sequence>
<dbReference type="GO" id="GO:0019013">
    <property type="term" value="C:viral nucleocapsid"/>
    <property type="evidence" value="ECO:0007669"/>
    <property type="project" value="UniProtKB-KW"/>
</dbReference>
<dbReference type="Proteomes" id="UP000680490">
    <property type="component" value="Segment"/>
</dbReference>
<evidence type="ECO:0000313" key="2">
    <source>
        <dbReference type="EMBL" id="QDO67011.1"/>
    </source>
</evidence>
<dbReference type="Pfam" id="PF06407">
    <property type="entry name" value="BDV_P40"/>
    <property type="match status" value="1"/>
</dbReference>
<dbReference type="EMBL" id="MK037477">
    <property type="protein sequence ID" value="QFQ60714.1"/>
    <property type="molecule type" value="Viral_cRNA"/>
</dbReference>
<dbReference type="InterPro" id="IPR015970">
    <property type="entry name" value="P40_nucleoprot_sub2_BD-vir"/>
</dbReference>
<reference evidence="3" key="1">
    <citation type="submission" date="2018-10" db="EMBL/GenBank/DDBJ databases">
        <title>Characterization of three novel viruses in the families Nyamiviridae, Orthomyxoviridae and Peribunyaviridae isolate from birds during West Nile virus surveillance in Harris county, Texas.</title>
        <authorList>
            <person name="Tesh R.B."/>
            <person name="Guzman H."/>
            <person name="Nunes M.R.T."/>
            <person name="Contreras-Gutierrez M.A."/>
            <person name="Renya M."/>
            <person name="Popov V.L."/>
            <person name="Travassos A.P.A."/>
            <person name="Souza W.Marciel."/>
            <person name="da Silva S.Patroca."/>
            <person name="Widen S."/>
            <person name="Wood T."/>
            <person name="Vela J."/>
            <person name="Salvato V."/>
            <person name="Bueno R."/>
            <person name="Vasilakis N."/>
        </authorList>
    </citation>
    <scope>NUCLEOTIDE SEQUENCE</scope>
    <source>
        <strain evidence="3">Sjv-1</strain>
    </source>
</reference>
<protein>
    <submittedName>
        <fullName evidence="2 3">N</fullName>
    </submittedName>
</protein>
<keyword evidence="3" id="KW-0946">Virion</keyword>
<dbReference type="KEGG" id="vg:80536476"/>
<evidence type="ECO:0000256" key="1">
    <source>
        <dbReference type="SAM" id="MobiDB-lite"/>
    </source>
</evidence>
<keyword evidence="4" id="KW-1185">Reference proteome</keyword>
<dbReference type="InterPro" id="IPR009441">
    <property type="entry name" value="P40_nucleoprot_BD-vir"/>
</dbReference>
<dbReference type="RefSeq" id="YP_010798316.1">
    <property type="nucleotide sequence ID" value="NC_076412.1"/>
</dbReference>